<dbReference type="EMBL" id="CAXAMM010044650">
    <property type="protein sequence ID" value="CAK9115515.1"/>
    <property type="molecule type" value="Genomic_DNA"/>
</dbReference>
<feature type="compositionally biased region" description="Low complexity" evidence="2">
    <location>
        <begin position="269"/>
        <end position="285"/>
    </location>
</feature>
<comment type="caution">
    <text evidence="3">The sequence shown here is derived from an EMBL/GenBank/DDBJ whole genome shotgun (WGS) entry which is preliminary data.</text>
</comment>
<feature type="coiled-coil region" evidence="1">
    <location>
        <begin position="290"/>
        <end position="366"/>
    </location>
</feature>
<name>A0ABP0STJ7_9DINO</name>
<proteinExistence type="predicted"/>
<feature type="region of interest" description="Disordered" evidence="2">
    <location>
        <begin position="256"/>
        <end position="290"/>
    </location>
</feature>
<dbReference type="Proteomes" id="UP001642464">
    <property type="component" value="Unassembled WGS sequence"/>
</dbReference>
<organism evidence="3 4">
    <name type="scientific">Durusdinium trenchii</name>
    <dbReference type="NCBI Taxonomy" id="1381693"/>
    <lineage>
        <taxon>Eukaryota</taxon>
        <taxon>Sar</taxon>
        <taxon>Alveolata</taxon>
        <taxon>Dinophyceae</taxon>
        <taxon>Suessiales</taxon>
        <taxon>Symbiodiniaceae</taxon>
        <taxon>Durusdinium</taxon>
    </lineage>
</organism>
<reference evidence="3 4" key="1">
    <citation type="submission" date="2024-02" db="EMBL/GenBank/DDBJ databases">
        <authorList>
            <person name="Chen Y."/>
            <person name="Shah S."/>
            <person name="Dougan E. K."/>
            <person name="Thang M."/>
            <person name="Chan C."/>
        </authorList>
    </citation>
    <scope>NUCLEOTIDE SEQUENCE [LARGE SCALE GENOMIC DNA]</scope>
</reference>
<feature type="compositionally biased region" description="Polar residues" evidence="2">
    <location>
        <begin position="415"/>
        <end position="424"/>
    </location>
</feature>
<accession>A0ABP0STJ7</accession>
<evidence type="ECO:0000313" key="4">
    <source>
        <dbReference type="Proteomes" id="UP001642464"/>
    </source>
</evidence>
<feature type="compositionally biased region" description="Gly residues" evidence="2">
    <location>
        <begin position="460"/>
        <end position="470"/>
    </location>
</feature>
<sequence>MAMDTMDDSQVSMLREALRGLADDQGCVGEEALQNVPGFDESVAATLEAQLGCGPWHVATLEELFCTEPNEDLHEDQEDLPLRKADVSPVSLGRFASPPRRRLPKRHTISFAAEAQQMVDGEDSDDEWFRLSVAAEEALREEEALDALHLAQLVRRMWEMMQGWHQQKQSMQQQIDRAVEQAKLEGDRADHAETARLAAEAAEAAALAQVEEQQKRLIQGREAIKRLDQELEEARHRIDFQDADLREQQQRLKTEEKLRRRLEVEKQQSTTPRSATPRAAGATSSGAGGVADALDSREALCKRLQAAEAELELLREELLASEEAAQAEQKRSVDLEVALERSQRDFVELKEHLAALERRGRRKREEASKSKSCVDLGASLGQELQTLSSGDAAAGPKATVEPSVTVFDRKARLQAQLSRPSANKHQIVEKPSAKTGTGSGGLSRTKSSMPSDMASLSRLLGGGLLGEVSR</sequence>
<evidence type="ECO:0000256" key="1">
    <source>
        <dbReference type="SAM" id="Coils"/>
    </source>
</evidence>
<feature type="compositionally biased region" description="Basic and acidic residues" evidence="2">
    <location>
        <begin position="256"/>
        <end position="266"/>
    </location>
</feature>
<evidence type="ECO:0000256" key="2">
    <source>
        <dbReference type="SAM" id="MobiDB-lite"/>
    </source>
</evidence>
<keyword evidence="4" id="KW-1185">Reference proteome</keyword>
<evidence type="ECO:0000313" key="3">
    <source>
        <dbReference type="EMBL" id="CAK9115515.1"/>
    </source>
</evidence>
<feature type="region of interest" description="Disordered" evidence="2">
    <location>
        <begin position="415"/>
        <end position="470"/>
    </location>
</feature>
<gene>
    <name evidence="3" type="ORF">SCF082_LOCUS53458</name>
</gene>
<protein>
    <submittedName>
        <fullName evidence="3">NADP-dependent alcohol dehydrogenase C 2</fullName>
    </submittedName>
</protein>
<keyword evidence="1" id="KW-0175">Coiled coil</keyword>